<accession>I7G8E0</accession>
<sequence>MGFKNMRLSKFLPSIWGSLQSITWEFRFSPGLQVCVYLAPSSSPHPAPHCSMSGCSPLCPADALGPGPPPKCGFKE</sequence>
<organism evidence="1">
    <name type="scientific">Macaca fascicularis</name>
    <name type="common">Crab-eating macaque</name>
    <name type="synonym">Cynomolgus monkey</name>
    <dbReference type="NCBI Taxonomy" id="9541"/>
    <lineage>
        <taxon>Eukaryota</taxon>
        <taxon>Metazoa</taxon>
        <taxon>Chordata</taxon>
        <taxon>Craniata</taxon>
        <taxon>Vertebrata</taxon>
        <taxon>Euteleostomi</taxon>
        <taxon>Mammalia</taxon>
        <taxon>Eutheria</taxon>
        <taxon>Euarchontoglires</taxon>
        <taxon>Primates</taxon>
        <taxon>Haplorrhini</taxon>
        <taxon>Catarrhini</taxon>
        <taxon>Cercopithecidae</taxon>
        <taxon>Cercopithecinae</taxon>
        <taxon>Macaca</taxon>
    </lineage>
</organism>
<dbReference type="EMBL" id="AB173932">
    <property type="protein sequence ID" value="BAE90994.1"/>
    <property type="molecule type" value="mRNA"/>
</dbReference>
<dbReference type="Proteomes" id="UP000233100">
    <property type="component" value="Chromosome 7"/>
</dbReference>
<keyword evidence="3" id="KW-1185">Reference proteome</keyword>
<dbReference type="Ensembl" id="ENSMFAT00000097104.1">
    <property type="protein sequence ID" value="ENSMFAP00000055870.1"/>
    <property type="gene ID" value="ENSMFAG00000059678.1"/>
</dbReference>
<evidence type="ECO:0000313" key="2">
    <source>
        <dbReference type="Ensembl" id="ENSMFAP00000055870.1"/>
    </source>
</evidence>
<protein>
    <submittedName>
        <fullName evidence="1">Macaca fascicularis brain cDNA, clone: QmoA-11215</fullName>
    </submittedName>
</protein>
<name>I7G8E0_MACFA</name>
<reference evidence="2" key="3">
    <citation type="submission" date="2025-05" db="UniProtKB">
        <authorList>
            <consortium name="Ensembl"/>
        </authorList>
    </citation>
    <scope>IDENTIFICATION</scope>
</reference>
<dbReference type="AlphaFoldDB" id="I7G8E0"/>
<evidence type="ECO:0000313" key="3">
    <source>
        <dbReference type="Proteomes" id="UP000233100"/>
    </source>
</evidence>
<evidence type="ECO:0000313" key="1">
    <source>
        <dbReference type="EMBL" id="BAE90994.1"/>
    </source>
</evidence>
<dbReference type="GeneTree" id="ENSGT01030000240136"/>
<reference evidence="2 3" key="2">
    <citation type="submission" date="2013-03" db="EMBL/GenBank/DDBJ databases">
        <authorList>
            <person name="Warren W."/>
            <person name="Wilson R.K."/>
        </authorList>
    </citation>
    <scope>NUCLEOTIDE SEQUENCE</scope>
</reference>
<reference evidence="1" key="1">
    <citation type="journal article" date="2007" name="PLoS Biol.">
        <title>Rate of evolution in brain-expressed genes in humans and other primates.</title>
        <authorList>
            <person name="Wang H.-Y."/>
            <person name="Chien H.-C."/>
            <person name="Osada N."/>
            <person name="Hashimoto K."/>
            <person name="Sugano S."/>
            <person name="Gojobori T."/>
            <person name="Chou C.-K."/>
            <person name="Tsai S.-F."/>
            <person name="Wu C.-I."/>
            <person name="Shen C.-K.J."/>
        </authorList>
    </citation>
    <scope>NUCLEOTIDE SEQUENCE</scope>
</reference>
<proteinExistence type="evidence at transcript level"/>